<dbReference type="EMBL" id="JAFEUC010000010">
    <property type="protein sequence ID" value="MBM7078804.1"/>
    <property type="molecule type" value="Genomic_DNA"/>
</dbReference>
<dbReference type="InterPro" id="IPR004111">
    <property type="entry name" value="Repressor_TetR_C"/>
</dbReference>
<dbReference type="PANTHER" id="PTHR30055">
    <property type="entry name" value="HTH-TYPE TRANSCRIPTIONAL REGULATOR RUTR"/>
    <property type="match status" value="1"/>
</dbReference>
<feature type="DNA-binding region" description="H-T-H motif" evidence="4">
    <location>
        <begin position="29"/>
        <end position="48"/>
    </location>
</feature>
<evidence type="ECO:0000313" key="6">
    <source>
        <dbReference type="EMBL" id="MBM7078804.1"/>
    </source>
</evidence>
<proteinExistence type="predicted"/>
<evidence type="ECO:0000256" key="3">
    <source>
        <dbReference type="ARBA" id="ARBA00023163"/>
    </source>
</evidence>
<evidence type="ECO:0000256" key="1">
    <source>
        <dbReference type="ARBA" id="ARBA00023015"/>
    </source>
</evidence>
<dbReference type="PANTHER" id="PTHR30055:SF151">
    <property type="entry name" value="TRANSCRIPTIONAL REGULATORY PROTEIN"/>
    <property type="match status" value="1"/>
</dbReference>
<evidence type="ECO:0000256" key="2">
    <source>
        <dbReference type="ARBA" id="ARBA00023125"/>
    </source>
</evidence>
<name>A0ABS2IXK9_9ACTN</name>
<evidence type="ECO:0000259" key="5">
    <source>
        <dbReference type="PROSITE" id="PS50977"/>
    </source>
</evidence>
<gene>
    <name evidence="6" type="ORF">JQX11_20990</name>
</gene>
<keyword evidence="1" id="KW-0805">Transcription regulation</keyword>
<feature type="domain" description="HTH tetR-type" evidence="5">
    <location>
        <begin position="6"/>
        <end position="66"/>
    </location>
</feature>
<dbReference type="SUPFAM" id="SSF46689">
    <property type="entry name" value="Homeodomain-like"/>
    <property type="match status" value="1"/>
</dbReference>
<dbReference type="SUPFAM" id="SSF48498">
    <property type="entry name" value="Tetracyclin repressor-like, C-terminal domain"/>
    <property type="match status" value="1"/>
</dbReference>
<reference evidence="6 7" key="1">
    <citation type="submission" date="2021-02" db="EMBL/GenBank/DDBJ databases">
        <authorList>
            <person name="Ra J.-S."/>
        </authorList>
    </citation>
    <scope>NUCLEOTIDE SEQUENCE [LARGE SCALE GENOMIC DNA]</scope>
    <source>
        <strain evidence="6 7">MMS20-R1-14</strain>
    </source>
</reference>
<protein>
    <submittedName>
        <fullName evidence="6">TetR/AcrR family transcriptional regulator C-terminal domain-containing protein</fullName>
    </submittedName>
</protein>
<dbReference type="InterPro" id="IPR036271">
    <property type="entry name" value="Tet_transcr_reg_TetR-rel_C_sf"/>
</dbReference>
<evidence type="ECO:0000313" key="7">
    <source>
        <dbReference type="Proteomes" id="UP001518872"/>
    </source>
</evidence>
<dbReference type="Pfam" id="PF00440">
    <property type="entry name" value="TetR_N"/>
    <property type="match status" value="1"/>
</dbReference>
<dbReference type="Pfam" id="PF02909">
    <property type="entry name" value="TetR_C_1"/>
    <property type="match status" value="1"/>
</dbReference>
<dbReference type="InterPro" id="IPR009057">
    <property type="entry name" value="Homeodomain-like_sf"/>
</dbReference>
<dbReference type="InterPro" id="IPR001647">
    <property type="entry name" value="HTH_TetR"/>
</dbReference>
<sequence>MGRPARLSREAIVAAARRILGTEGVGSLSMRRLAKDLDSTPMALYHHVKDKDELLLLLLEEHAAQFPRPDLPPEPRDQLITAAQLLHDILAECPWIVEVLASDDLMAVSALWIVENIIDGAVRCGMTPEQAVYAYRVIWYYTAGELMLRASRGKHYSRPDAGAHREKAFANLDPAQFPRLSALAGRWPTLTARDTHRSGLIAVIDGLLRQTVG</sequence>
<accession>A0ABS2IXK9</accession>
<dbReference type="InterPro" id="IPR050109">
    <property type="entry name" value="HTH-type_TetR-like_transc_reg"/>
</dbReference>
<organism evidence="6 7">
    <name type="scientific">Micromonospora humida</name>
    <dbReference type="NCBI Taxonomy" id="2809018"/>
    <lineage>
        <taxon>Bacteria</taxon>
        <taxon>Bacillati</taxon>
        <taxon>Actinomycetota</taxon>
        <taxon>Actinomycetes</taxon>
        <taxon>Micromonosporales</taxon>
        <taxon>Micromonosporaceae</taxon>
        <taxon>Micromonospora</taxon>
    </lineage>
</organism>
<comment type="caution">
    <text evidence="6">The sequence shown here is derived from an EMBL/GenBank/DDBJ whole genome shotgun (WGS) entry which is preliminary data.</text>
</comment>
<dbReference type="PROSITE" id="PS50977">
    <property type="entry name" value="HTH_TETR_2"/>
    <property type="match status" value="1"/>
</dbReference>
<dbReference type="Proteomes" id="UP001518872">
    <property type="component" value="Unassembled WGS sequence"/>
</dbReference>
<evidence type="ECO:0000256" key="4">
    <source>
        <dbReference type="PROSITE-ProRule" id="PRU00335"/>
    </source>
</evidence>
<dbReference type="Gene3D" id="1.10.357.10">
    <property type="entry name" value="Tetracycline Repressor, domain 2"/>
    <property type="match status" value="1"/>
</dbReference>
<keyword evidence="7" id="KW-1185">Reference proteome</keyword>
<keyword evidence="2 4" id="KW-0238">DNA-binding</keyword>
<keyword evidence="3" id="KW-0804">Transcription</keyword>